<dbReference type="Gene3D" id="2.170.130.10">
    <property type="entry name" value="TonB-dependent receptor, plug domain"/>
    <property type="match status" value="1"/>
</dbReference>
<accession>A0A3S2WZ34</accession>
<comment type="similarity">
    <text evidence="10 11">Belongs to the TonB-dependent receptor family.</text>
</comment>
<name>A0A3S2WZ34_9SPHI</name>
<feature type="domain" description="TonB-dependent receptor-like beta-barrel" evidence="13">
    <location>
        <begin position="221"/>
        <end position="656"/>
    </location>
</feature>
<dbReference type="GO" id="GO:0009279">
    <property type="term" value="C:cell outer membrane"/>
    <property type="evidence" value="ECO:0007669"/>
    <property type="project" value="UniProtKB-SubCell"/>
</dbReference>
<protein>
    <submittedName>
        <fullName evidence="15">TonB-dependent receptor</fullName>
    </submittedName>
</protein>
<evidence type="ECO:0000256" key="2">
    <source>
        <dbReference type="ARBA" id="ARBA00022448"/>
    </source>
</evidence>
<evidence type="ECO:0000256" key="5">
    <source>
        <dbReference type="ARBA" id="ARBA00022729"/>
    </source>
</evidence>
<feature type="chain" id="PRO_5018777497" evidence="12">
    <location>
        <begin position="22"/>
        <end position="691"/>
    </location>
</feature>
<evidence type="ECO:0000313" key="15">
    <source>
        <dbReference type="EMBL" id="RVU01520.1"/>
    </source>
</evidence>
<dbReference type="SUPFAM" id="SSF56935">
    <property type="entry name" value="Porins"/>
    <property type="match status" value="1"/>
</dbReference>
<keyword evidence="7 10" id="KW-0472">Membrane</keyword>
<dbReference type="PANTHER" id="PTHR30069:SF29">
    <property type="entry name" value="HEMOGLOBIN AND HEMOGLOBIN-HAPTOGLOBIN-BINDING PROTEIN 1-RELATED"/>
    <property type="match status" value="1"/>
</dbReference>
<keyword evidence="6 11" id="KW-0798">TonB box</keyword>
<keyword evidence="16" id="KW-1185">Reference proteome</keyword>
<dbReference type="InterPro" id="IPR000531">
    <property type="entry name" value="Beta-barrel_TonB"/>
</dbReference>
<keyword evidence="9 10" id="KW-0998">Cell outer membrane</keyword>
<evidence type="ECO:0000256" key="11">
    <source>
        <dbReference type="RuleBase" id="RU003357"/>
    </source>
</evidence>
<organism evidence="15 16">
    <name type="scientific">Mucilaginibacter limnophilus</name>
    <dbReference type="NCBI Taxonomy" id="1932778"/>
    <lineage>
        <taxon>Bacteria</taxon>
        <taxon>Pseudomonadati</taxon>
        <taxon>Bacteroidota</taxon>
        <taxon>Sphingobacteriia</taxon>
        <taxon>Sphingobacteriales</taxon>
        <taxon>Sphingobacteriaceae</taxon>
        <taxon>Mucilaginibacter</taxon>
    </lineage>
</organism>
<reference evidence="15 16" key="1">
    <citation type="submission" date="2019-01" db="EMBL/GenBank/DDBJ databases">
        <authorList>
            <person name="Chen W.-M."/>
        </authorList>
    </citation>
    <scope>NUCLEOTIDE SEQUENCE [LARGE SCALE GENOMIC DNA]</scope>
    <source>
        <strain evidence="15 16">YBJ-36</strain>
    </source>
</reference>
<proteinExistence type="inferred from homology"/>
<evidence type="ECO:0000313" key="16">
    <source>
        <dbReference type="Proteomes" id="UP000282759"/>
    </source>
</evidence>
<dbReference type="InterPro" id="IPR036942">
    <property type="entry name" value="Beta-barrel_TonB_sf"/>
</dbReference>
<comment type="subcellular location">
    <subcellularLocation>
        <location evidence="1 10">Cell outer membrane</location>
        <topology evidence="1 10">Multi-pass membrane protein</topology>
    </subcellularLocation>
</comment>
<dbReference type="GO" id="GO:0044718">
    <property type="term" value="P:siderophore transmembrane transport"/>
    <property type="evidence" value="ECO:0007669"/>
    <property type="project" value="TreeGrafter"/>
</dbReference>
<dbReference type="OrthoDB" id="9782587at2"/>
<dbReference type="InterPro" id="IPR012910">
    <property type="entry name" value="Plug_dom"/>
</dbReference>
<evidence type="ECO:0000256" key="3">
    <source>
        <dbReference type="ARBA" id="ARBA00022452"/>
    </source>
</evidence>
<dbReference type="AlphaFoldDB" id="A0A3S2WZ34"/>
<keyword evidence="8 15" id="KW-0675">Receptor</keyword>
<dbReference type="Proteomes" id="UP000282759">
    <property type="component" value="Unassembled WGS sequence"/>
</dbReference>
<evidence type="ECO:0000256" key="9">
    <source>
        <dbReference type="ARBA" id="ARBA00023237"/>
    </source>
</evidence>
<feature type="signal peptide" evidence="12">
    <location>
        <begin position="1"/>
        <end position="21"/>
    </location>
</feature>
<evidence type="ECO:0000256" key="1">
    <source>
        <dbReference type="ARBA" id="ARBA00004571"/>
    </source>
</evidence>
<keyword evidence="5 12" id="KW-0732">Signal</keyword>
<dbReference type="GO" id="GO:0015344">
    <property type="term" value="F:siderophore uptake transmembrane transporter activity"/>
    <property type="evidence" value="ECO:0007669"/>
    <property type="project" value="TreeGrafter"/>
</dbReference>
<dbReference type="InterPro" id="IPR039426">
    <property type="entry name" value="TonB-dep_rcpt-like"/>
</dbReference>
<dbReference type="Pfam" id="PF00593">
    <property type="entry name" value="TonB_dep_Rec_b-barrel"/>
    <property type="match status" value="1"/>
</dbReference>
<keyword evidence="4 10" id="KW-0812">Transmembrane</keyword>
<dbReference type="Gene3D" id="2.40.170.20">
    <property type="entry name" value="TonB-dependent receptor, beta-barrel domain"/>
    <property type="match status" value="1"/>
</dbReference>
<feature type="domain" description="TonB-dependent receptor plug" evidence="14">
    <location>
        <begin position="48"/>
        <end position="155"/>
    </location>
</feature>
<evidence type="ECO:0000259" key="14">
    <source>
        <dbReference type="Pfam" id="PF07715"/>
    </source>
</evidence>
<dbReference type="EMBL" id="SACK01000002">
    <property type="protein sequence ID" value="RVU01520.1"/>
    <property type="molecule type" value="Genomic_DNA"/>
</dbReference>
<dbReference type="PROSITE" id="PS52016">
    <property type="entry name" value="TONB_DEPENDENT_REC_3"/>
    <property type="match status" value="1"/>
</dbReference>
<evidence type="ECO:0000259" key="13">
    <source>
        <dbReference type="Pfam" id="PF00593"/>
    </source>
</evidence>
<keyword evidence="2 10" id="KW-0813">Transport</keyword>
<comment type="caution">
    <text evidence="15">The sequence shown here is derived from an EMBL/GenBank/DDBJ whole genome shotgun (WGS) entry which is preliminary data.</text>
</comment>
<evidence type="ECO:0000256" key="7">
    <source>
        <dbReference type="ARBA" id="ARBA00023136"/>
    </source>
</evidence>
<evidence type="ECO:0000256" key="8">
    <source>
        <dbReference type="ARBA" id="ARBA00023170"/>
    </source>
</evidence>
<evidence type="ECO:0000256" key="6">
    <source>
        <dbReference type="ARBA" id="ARBA00023077"/>
    </source>
</evidence>
<evidence type="ECO:0000256" key="10">
    <source>
        <dbReference type="PROSITE-ProRule" id="PRU01360"/>
    </source>
</evidence>
<sequence length="691" mass="77717">MVYKLSIAFLTAVLLIGNANAQTNKPVTDTVRRLKEVTIKGYLSEQPLLSSPASVSVIGSSELKLQPDNSFIPALNTVPGIRAEERSPGSYRLSVRGSLLRSPFGVRNIKVYYDEIPLTDAGGNTYLNALDFNSIRSIEILKGPDGSLFGANTGGVVIFNPFSNIDSNSATVGITTGSYGLFHENVTVQNQTGKNQLGVNQAYQSYGGYREHSYMYRHFVNINDKLTYGQNNNELRALAFYSDLNYQTPGGLTLAQMEVNPRAARPATPAIGGAISQQIEIRQKMYFGGLVNEWHINNRFKNVATVFGNHVDFANPFITNYERRDEDTYGLRTYFEYSAVPQANFDWHLNLGVEWQQTNSDISNYDNNSGERGDRQAIDKLNTNQHFIFTRYAATIYKKLQLEAALSVNYFKFRFKNIYPFNEAGFSDKDFDAQLMPRLALSYLITDNFTWRASISRGYSSPTNLEIRPSSNIVNTMLNPQFGWNYETGFRWRTQDGKTWVDVSAFYYKLRNAIVARKQADETEYYVNAGGTTQPGVEVEFNSWLYSNGTGVINGVKFNTAYTFSKFKFDDYADAANNYSGNKLTGTPQRVVVSNVQILFQRNLYLFVQHNFTGAIPLNDANTVYAAKYHLLQARAGWQHTFGKTKLELFAGADNILNQKYSLGNDLNAIGNRYFNPAPLRNYSVGMNLGL</sequence>
<dbReference type="Pfam" id="PF07715">
    <property type="entry name" value="Plug"/>
    <property type="match status" value="1"/>
</dbReference>
<evidence type="ECO:0000256" key="4">
    <source>
        <dbReference type="ARBA" id="ARBA00022692"/>
    </source>
</evidence>
<dbReference type="InterPro" id="IPR037066">
    <property type="entry name" value="Plug_dom_sf"/>
</dbReference>
<gene>
    <name evidence="15" type="ORF">EOD41_06020</name>
</gene>
<dbReference type="PANTHER" id="PTHR30069">
    <property type="entry name" value="TONB-DEPENDENT OUTER MEMBRANE RECEPTOR"/>
    <property type="match status" value="1"/>
</dbReference>
<keyword evidence="3 10" id="KW-1134">Transmembrane beta strand</keyword>
<evidence type="ECO:0000256" key="12">
    <source>
        <dbReference type="SAM" id="SignalP"/>
    </source>
</evidence>